<feature type="compositionally biased region" description="Low complexity" evidence="1">
    <location>
        <begin position="75"/>
        <end position="90"/>
    </location>
</feature>
<organism evidence="3 4">
    <name type="scientific">Musa balbisiana</name>
    <name type="common">Banana</name>
    <dbReference type="NCBI Taxonomy" id="52838"/>
    <lineage>
        <taxon>Eukaryota</taxon>
        <taxon>Viridiplantae</taxon>
        <taxon>Streptophyta</taxon>
        <taxon>Embryophyta</taxon>
        <taxon>Tracheophyta</taxon>
        <taxon>Spermatophyta</taxon>
        <taxon>Magnoliopsida</taxon>
        <taxon>Liliopsida</taxon>
        <taxon>Zingiberales</taxon>
        <taxon>Musaceae</taxon>
        <taxon>Musa</taxon>
    </lineage>
</organism>
<keyword evidence="2" id="KW-1133">Transmembrane helix</keyword>
<gene>
    <name evidence="3" type="ORF">C4D60_Mb04t27320</name>
</gene>
<feature type="transmembrane region" description="Helical" evidence="2">
    <location>
        <begin position="151"/>
        <end position="169"/>
    </location>
</feature>
<dbReference type="PANTHER" id="PTHR33709:SF17">
    <property type="entry name" value="UBIQUITIN-SPECIFIC PROTEASE FAMILY C19-RELATED PROTEIN"/>
    <property type="match status" value="1"/>
</dbReference>
<dbReference type="AlphaFoldDB" id="A0A4S8KF16"/>
<evidence type="ECO:0000313" key="4">
    <source>
        <dbReference type="Proteomes" id="UP000317650"/>
    </source>
</evidence>
<evidence type="ECO:0000256" key="2">
    <source>
        <dbReference type="SAM" id="Phobius"/>
    </source>
</evidence>
<sequence length="414" mass="45273">MSGQRVAHQLSNGMVVSGLPMSPKERSPSFGSRAVPYTGGDVRKSGELGRMFDIPVEEPATASTASPRPRSGHHSGPLPRSSPSSRRTSAPPSPIPATGLITSGPARYSNRQQKPAASPTPARRRKEYGAAVTVVDGDGFVFGVSRAWRRVLVAMFVVGVATGAFVWAAVGRPEILVGVAAAAAAVVALAVWSCVMGRREVERFLRCHPNSSIDPRNLPIGKLVKITGHVTCGSIPLETSYRKISRCIYISTDIYEYRGWSGLSAKPNLMHFLWGLRNSERHIADFYISDSATGMRFLVRAGNGAKVTTFVKPTTILDMNKEKKQLSPDFLSWLMEHNLSSDDRIMRLKEGYIKEGHTASVMGILKTHENLIMIDPPPDMVSTGCRWTRCFLPLFVEGLILIGDERPDEVVYQV</sequence>
<feature type="region of interest" description="Disordered" evidence="1">
    <location>
        <begin position="1"/>
        <end position="125"/>
    </location>
</feature>
<dbReference type="Proteomes" id="UP000317650">
    <property type="component" value="Chromosome 4"/>
</dbReference>
<keyword evidence="4" id="KW-1185">Reference proteome</keyword>
<dbReference type="EMBL" id="PYDT01000001">
    <property type="protein sequence ID" value="THU73862.1"/>
    <property type="molecule type" value="Genomic_DNA"/>
</dbReference>
<dbReference type="InterPro" id="IPR040339">
    <property type="entry name" value="At1g16860-like"/>
</dbReference>
<evidence type="ECO:0000313" key="3">
    <source>
        <dbReference type="EMBL" id="THU73862.1"/>
    </source>
</evidence>
<comment type="caution">
    <text evidence="3">The sequence shown here is derived from an EMBL/GenBank/DDBJ whole genome shotgun (WGS) entry which is preliminary data.</text>
</comment>
<keyword evidence="2" id="KW-0812">Transmembrane</keyword>
<dbReference type="PANTHER" id="PTHR33709">
    <property type="entry name" value="OSJNBA0035M09.9 PROTEIN"/>
    <property type="match status" value="1"/>
</dbReference>
<evidence type="ECO:0000256" key="1">
    <source>
        <dbReference type="SAM" id="MobiDB-lite"/>
    </source>
</evidence>
<feature type="compositionally biased region" description="Polar residues" evidence="1">
    <location>
        <begin position="1"/>
        <end position="14"/>
    </location>
</feature>
<accession>A0A4S8KF16</accession>
<proteinExistence type="predicted"/>
<protein>
    <submittedName>
        <fullName evidence="3">Uncharacterized protein</fullName>
    </submittedName>
</protein>
<name>A0A4S8KF16_MUSBA</name>
<keyword evidence="2" id="KW-0472">Membrane</keyword>
<feature type="transmembrane region" description="Helical" evidence="2">
    <location>
        <begin position="175"/>
        <end position="196"/>
    </location>
</feature>
<reference evidence="3 4" key="1">
    <citation type="journal article" date="2019" name="Nat. Plants">
        <title>Genome sequencing of Musa balbisiana reveals subgenome evolution and function divergence in polyploid bananas.</title>
        <authorList>
            <person name="Yao X."/>
        </authorList>
    </citation>
    <scope>NUCLEOTIDE SEQUENCE [LARGE SCALE GENOMIC DNA]</scope>
    <source>
        <strain evidence="4">cv. DH-PKW</strain>
        <tissue evidence="3">Leaves</tissue>
    </source>
</reference>